<dbReference type="InterPro" id="IPR023213">
    <property type="entry name" value="CAT-like_dom_sf"/>
</dbReference>
<organism evidence="1 2">
    <name type="scientific">Karstenula rhodostoma CBS 690.94</name>
    <dbReference type="NCBI Taxonomy" id="1392251"/>
    <lineage>
        <taxon>Eukaryota</taxon>
        <taxon>Fungi</taxon>
        <taxon>Dikarya</taxon>
        <taxon>Ascomycota</taxon>
        <taxon>Pezizomycotina</taxon>
        <taxon>Dothideomycetes</taxon>
        <taxon>Pleosporomycetidae</taxon>
        <taxon>Pleosporales</taxon>
        <taxon>Massarineae</taxon>
        <taxon>Didymosphaeriaceae</taxon>
        <taxon>Karstenula</taxon>
    </lineage>
</organism>
<dbReference type="PANTHER" id="PTHR28037">
    <property type="entry name" value="ALCOHOL O-ACETYLTRANSFERASE 1-RELATED"/>
    <property type="match status" value="1"/>
</dbReference>
<gene>
    <name evidence="1" type="ORF">P171DRAFT_407317</name>
</gene>
<dbReference type="SUPFAM" id="SSF52777">
    <property type="entry name" value="CoA-dependent acyltransferases"/>
    <property type="match status" value="1"/>
</dbReference>
<comment type="caution">
    <text evidence="1">The sequence shown here is derived from an EMBL/GenBank/DDBJ whole genome shotgun (WGS) entry which is preliminary data.</text>
</comment>
<protein>
    <recommendedName>
        <fullName evidence="3">Alcohol acetyltransferase</fullName>
    </recommendedName>
</protein>
<sequence length="478" mass="52372">MSEEAGLEMLRPCGRLELFSTARHHLGYFKNIACAATYTTTSAVKPGGLEGIVWRALHEVIARHPMLSAIVLNEDKQDSEVYFARLPSIDLRTCVEFIERQHGVTAGGKDEELELALQKQHKINLRENIGSKPFWRLVILHHPEDQSSFTAVWFFHHALGDGGCGPIFHRSLLSALNISITEDAVDPVVKPPSTPILPKFEDLHPHPISWRFFLRAILGSIFPSIFAPRPSKLWTGPPITAPTPLPDTKLHLLALSAPTTTRLRELSRENKTTLQATLECCIACALFSVLPAETYDKVKASGPISTRSLIRHEGKPVGDDDFVLALAEYTHLHERASHALPSDEFPWAEACAVRSSIQTEIAKKGADNVISLLRYVSDMHKYLTEKTGEERSVSFELSNLGLVKAEAGAGDGWKLGRCVFSQSANMTGPPIVCSAVTGGDGCCVLTFGWLEGVVTDEMVRGVVDAVERQIQGLVGGSC</sequence>
<dbReference type="InterPro" id="IPR052058">
    <property type="entry name" value="Alcohol_O-acetyltransferase"/>
</dbReference>
<dbReference type="Gene3D" id="3.30.559.10">
    <property type="entry name" value="Chloramphenicol acetyltransferase-like domain"/>
    <property type="match status" value="1"/>
</dbReference>
<evidence type="ECO:0000313" key="1">
    <source>
        <dbReference type="EMBL" id="KAF2448983.1"/>
    </source>
</evidence>
<dbReference type="AlphaFoldDB" id="A0A9P4PTG8"/>
<accession>A0A9P4PTG8</accession>
<keyword evidence="2" id="KW-1185">Reference proteome</keyword>
<evidence type="ECO:0000313" key="2">
    <source>
        <dbReference type="Proteomes" id="UP000799764"/>
    </source>
</evidence>
<dbReference type="Proteomes" id="UP000799764">
    <property type="component" value="Unassembled WGS sequence"/>
</dbReference>
<evidence type="ECO:0008006" key="3">
    <source>
        <dbReference type="Google" id="ProtNLM"/>
    </source>
</evidence>
<dbReference type="InterPro" id="IPR010828">
    <property type="entry name" value="Atf2/Sli1-like"/>
</dbReference>
<name>A0A9P4PTG8_9PLEO</name>
<dbReference type="GO" id="GO:0008080">
    <property type="term" value="F:N-acetyltransferase activity"/>
    <property type="evidence" value="ECO:0007669"/>
    <property type="project" value="TreeGrafter"/>
</dbReference>
<dbReference type="OrthoDB" id="2150604at2759"/>
<proteinExistence type="predicted"/>
<dbReference type="EMBL" id="MU001495">
    <property type="protein sequence ID" value="KAF2448983.1"/>
    <property type="molecule type" value="Genomic_DNA"/>
</dbReference>
<dbReference type="PANTHER" id="PTHR28037:SF1">
    <property type="entry name" value="ALCOHOL O-ACETYLTRANSFERASE 1-RELATED"/>
    <property type="match status" value="1"/>
</dbReference>
<dbReference type="Pfam" id="PF07247">
    <property type="entry name" value="AATase"/>
    <property type="match status" value="1"/>
</dbReference>
<reference evidence="1" key="1">
    <citation type="journal article" date="2020" name="Stud. Mycol.">
        <title>101 Dothideomycetes genomes: a test case for predicting lifestyles and emergence of pathogens.</title>
        <authorList>
            <person name="Haridas S."/>
            <person name="Albert R."/>
            <person name="Binder M."/>
            <person name="Bloem J."/>
            <person name="Labutti K."/>
            <person name="Salamov A."/>
            <person name="Andreopoulos B."/>
            <person name="Baker S."/>
            <person name="Barry K."/>
            <person name="Bills G."/>
            <person name="Bluhm B."/>
            <person name="Cannon C."/>
            <person name="Castanera R."/>
            <person name="Culley D."/>
            <person name="Daum C."/>
            <person name="Ezra D."/>
            <person name="Gonzalez J."/>
            <person name="Henrissat B."/>
            <person name="Kuo A."/>
            <person name="Liang C."/>
            <person name="Lipzen A."/>
            <person name="Lutzoni F."/>
            <person name="Magnuson J."/>
            <person name="Mondo S."/>
            <person name="Nolan M."/>
            <person name="Ohm R."/>
            <person name="Pangilinan J."/>
            <person name="Park H.-J."/>
            <person name="Ramirez L."/>
            <person name="Alfaro M."/>
            <person name="Sun H."/>
            <person name="Tritt A."/>
            <person name="Yoshinaga Y."/>
            <person name="Zwiers L.-H."/>
            <person name="Turgeon B."/>
            <person name="Goodwin S."/>
            <person name="Spatafora J."/>
            <person name="Crous P."/>
            <person name="Grigoriev I."/>
        </authorList>
    </citation>
    <scope>NUCLEOTIDE SEQUENCE</scope>
    <source>
        <strain evidence="1">CBS 690.94</strain>
    </source>
</reference>